<dbReference type="InterPro" id="IPR052022">
    <property type="entry name" value="26kDa_periplasmic_antigen"/>
</dbReference>
<evidence type="ECO:0000313" key="1">
    <source>
        <dbReference type="EMBL" id="AEU34797.1"/>
    </source>
</evidence>
<dbReference type="GO" id="GO:0006974">
    <property type="term" value="P:DNA damage response"/>
    <property type="evidence" value="ECO:0007669"/>
    <property type="project" value="TreeGrafter"/>
</dbReference>
<sequence length="250" mass="25775" precursor="true">MNAPQKHRKPFAVLCGSCLLVTCLATQGCSSGTQAHTLSTHAMAHRRLSNTVADVSVGIETNGASMAEVARVLATRSQSLMAYLKREGADRLTTGQISIEPKLDNSRGSEGRADRIVGYTGTMSVSFRSPADKVSDLMSGALAQGANTLGAVVFTSREEDVDAARKELAVEATHLAMEQAASVAKAAGSHIAGIIAIEVDPQNATLDFAKASYAAPAAPAMAGLRAAPIATAAGDQDLSIAVNVQVEVAQ</sequence>
<dbReference type="PANTHER" id="PTHR34387:SF1">
    <property type="entry name" value="PERIPLASMIC IMMUNOGENIC PROTEIN"/>
    <property type="match status" value="1"/>
</dbReference>
<dbReference type="HOGENOM" id="CLU_1110182_0_0_0"/>
<name>G8NNL2_GRAMM</name>
<dbReference type="Proteomes" id="UP000007113">
    <property type="component" value="Chromosome"/>
</dbReference>
<protein>
    <recommendedName>
        <fullName evidence="3">Outer membrane protein</fullName>
    </recommendedName>
</protein>
<gene>
    <name evidence="1" type="ordered locus">AciX8_0444</name>
</gene>
<evidence type="ECO:0008006" key="3">
    <source>
        <dbReference type="Google" id="ProtNLM"/>
    </source>
</evidence>
<dbReference type="Pfam" id="PF04402">
    <property type="entry name" value="SIMPL"/>
    <property type="match status" value="1"/>
</dbReference>
<dbReference type="OrthoDB" id="460796at2"/>
<dbReference type="eggNOG" id="COG2968">
    <property type="taxonomic scope" value="Bacteria"/>
</dbReference>
<proteinExistence type="predicted"/>
<dbReference type="AlphaFoldDB" id="G8NNL2"/>
<dbReference type="RefSeq" id="WP_014263681.1">
    <property type="nucleotide sequence ID" value="NC_016631.1"/>
</dbReference>
<accession>G8NNL2</accession>
<dbReference type="InterPro" id="IPR007497">
    <property type="entry name" value="SIMPL/DUF541"/>
</dbReference>
<dbReference type="STRING" id="682795.AciX8_0444"/>
<organism evidence="1 2">
    <name type="scientific">Granulicella mallensis (strain ATCC BAA-1857 / DSM 23137 / MP5ACTX8)</name>
    <dbReference type="NCBI Taxonomy" id="682795"/>
    <lineage>
        <taxon>Bacteria</taxon>
        <taxon>Pseudomonadati</taxon>
        <taxon>Acidobacteriota</taxon>
        <taxon>Terriglobia</taxon>
        <taxon>Terriglobales</taxon>
        <taxon>Acidobacteriaceae</taxon>
        <taxon>Granulicella</taxon>
    </lineage>
</organism>
<dbReference type="Gene3D" id="3.30.110.170">
    <property type="entry name" value="Protein of unknown function (DUF541), domain 1"/>
    <property type="match status" value="1"/>
</dbReference>
<reference evidence="1 2" key="1">
    <citation type="submission" date="2011-11" db="EMBL/GenBank/DDBJ databases">
        <title>Complete sequence of Granulicella mallensis MP5ACTX8.</title>
        <authorList>
            <consortium name="US DOE Joint Genome Institute"/>
            <person name="Lucas S."/>
            <person name="Copeland A."/>
            <person name="Lapidus A."/>
            <person name="Cheng J.-F."/>
            <person name="Goodwin L."/>
            <person name="Pitluck S."/>
            <person name="Peters L."/>
            <person name="Lu M."/>
            <person name="Detter J.C."/>
            <person name="Han C."/>
            <person name="Tapia R."/>
            <person name="Land M."/>
            <person name="Hauser L."/>
            <person name="Kyrpides N."/>
            <person name="Ivanova N."/>
            <person name="Mikhailova N."/>
            <person name="Pagani I."/>
            <person name="Rawat S."/>
            <person name="Mannisto M."/>
            <person name="Haggblom M."/>
            <person name="Woyke T."/>
        </authorList>
    </citation>
    <scope>NUCLEOTIDE SEQUENCE [LARGE SCALE GENOMIC DNA]</scope>
    <source>
        <strain evidence="2">ATCC BAA-1857 / DSM 23137 / MP5ACTX8</strain>
    </source>
</reference>
<dbReference type="KEGG" id="gma:AciX8_0444"/>
<dbReference type="PROSITE" id="PS51257">
    <property type="entry name" value="PROKAR_LIPOPROTEIN"/>
    <property type="match status" value="1"/>
</dbReference>
<evidence type="ECO:0000313" key="2">
    <source>
        <dbReference type="Proteomes" id="UP000007113"/>
    </source>
</evidence>
<dbReference type="PANTHER" id="PTHR34387">
    <property type="entry name" value="SLR1258 PROTEIN"/>
    <property type="match status" value="1"/>
</dbReference>
<keyword evidence="2" id="KW-1185">Reference proteome</keyword>
<dbReference type="Gene3D" id="3.30.70.2970">
    <property type="entry name" value="Protein of unknown function (DUF541), domain 2"/>
    <property type="match status" value="1"/>
</dbReference>
<dbReference type="EMBL" id="CP003130">
    <property type="protein sequence ID" value="AEU34797.1"/>
    <property type="molecule type" value="Genomic_DNA"/>
</dbReference>